<dbReference type="GO" id="GO:0005198">
    <property type="term" value="F:structural molecule activity"/>
    <property type="evidence" value="ECO:0007669"/>
    <property type="project" value="InterPro"/>
</dbReference>
<dbReference type="GO" id="GO:0005576">
    <property type="term" value="C:extracellular region"/>
    <property type="evidence" value="ECO:0007669"/>
    <property type="project" value="UniProtKB-SubCell"/>
</dbReference>
<feature type="domain" description="Flagellar basal-body/hook protein C-terminal" evidence="9">
    <location>
        <begin position="573"/>
        <end position="613"/>
    </location>
</feature>
<evidence type="ECO:0000256" key="1">
    <source>
        <dbReference type="ARBA" id="ARBA00004365"/>
    </source>
</evidence>
<dbReference type="RefSeq" id="WP_148979217.1">
    <property type="nucleotide sequence ID" value="NZ_JBNILM010000004.1"/>
</dbReference>
<dbReference type="Proteomes" id="UP000324517">
    <property type="component" value="Unassembled WGS sequence"/>
</dbReference>
<dbReference type="AlphaFoldDB" id="A0A5D4TBT1"/>
<feature type="coiled-coil region" evidence="7">
    <location>
        <begin position="166"/>
        <end position="193"/>
    </location>
</feature>
<dbReference type="PANTHER" id="PTHR30033">
    <property type="entry name" value="FLAGELLAR HOOK-ASSOCIATED PROTEIN 1"/>
    <property type="match status" value="1"/>
</dbReference>
<gene>
    <name evidence="11" type="primary">flgK</name>
    <name evidence="11" type="ORF">FZC75_10375</name>
</gene>
<evidence type="ECO:0000256" key="3">
    <source>
        <dbReference type="ARBA" id="ARBA00009677"/>
    </source>
</evidence>
<comment type="similarity">
    <text evidence="3">Belongs to the flagella basal body rod proteins family.</text>
</comment>
<dbReference type="Pfam" id="PF00460">
    <property type="entry name" value="Flg_bb_rod"/>
    <property type="match status" value="1"/>
</dbReference>
<keyword evidence="11" id="KW-0282">Flagellum</keyword>
<evidence type="ECO:0000259" key="10">
    <source>
        <dbReference type="Pfam" id="PF22638"/>
    </source>
</evidence>
<dbReference type="Pfam" id="PF22638">
    <property type="entry name" value="FlgK_D1"/>
    <property type="match status" value="1"/>
</dbReference>
<comment type="subcellular location">
    <subcellularLocation>
        <location evidence="1">Bacterial flagellum</location>
    </subcellularLocation>
    <subcellularLocation>
        <location evidence="2">Secreted</location>
    </subcellularLocation>
</comment>
<keyword evidence="11" id="KW-0966">Cell projection</keyword>
<dbReference type="InterPro" id="IPR053927">
    <property type="entry name" value="FlgK_helical"/>
</dbReference>
<organism evidence="11 12">
    <name type="scientific">Sutcliffiella horikoshii</name>
    <dbReference type="NCBI Taxonomy" id="79883"/>
    <lineage>
        <taxon>Bacteria</taxon>
        <taxon>Bacillati</taxon>
        <taxon>Bacillota</taxon>
        <taxon>Bacilli</taxon>
        <taxon>Bacillales</taxon>
        <taxon>Bacillaceae</taxon>
        <taxon>Sutcliffiella</taxon>
    </lineage>
</organism>
<evidence type="ECO:0000313" key="11">
    <source>
        <dbReference type="EMBL" id="TYS72351.1"/>
    </source>
</evidence>
<dbReference type="InterPro" id="IPR001444">
    <property type="entry name" value="Flag_bb_rod_N"/>
</dbReference>
<evidence type="ECO:0000256" key="6">
    <source>
        <dbReference type="ARBA" id="ARBA00023143"/>
    </source>
</evidence>
<dbReference type="InterPro" id="IPR010930">
    <property type="entry name" value="Flg_bb/hook_C_dom"/>
</dbReference>
<dbReference type="SUPFAM" id="SSF64518">
    <property type="entry name" value="Phase 1 flagellin"/>
    <property type="match status" value="1"/>
</dbReference>
<name>A0A5D4TBT1_9BACI</name>
<evidence type="ECO:0000256" key="2">
    <source>
        <dbReference type="ARBA" id="ARBA00004613"/>
    </source>
</evidence>
<dbReference type="PANTHER" id="PTHR30033:SF1">
    <property type="entry name" value="FLAGELLAR HOOK-ASSOCIATED PROTEIN 1"/>
    <property type="match status" value="1"/>
</dbReference>
<dbReference type="Pfam" id="PF06429">
    <property type="entry name" value="Flg_bbr_C"/>
    <property type="match status" value="1"/>
</dbReference>
<dbReference type="GO" id="GO:0009424">
    <property type="term" value="C:bacterial-type flagellum hook"/>
    <property type="evidence" value="ECO:0007669"/>
    <property type="project" value="InterPro"/>
</dbReference>
<dbReference type="NCBIfam" id="TIGR02492">
    <property type="entry name" value="flgK_ends"/>
    <property type="match status" value="1"/>
</dbReference>
<evidence type="ECO:0000259" key="9">
    <source>
        <dbReference type="Pfam" id="PF06429"/>
    </source>
</evidence>
<dbReference type="GO" id="GO:0044780">
    <property type="term" value="P:bacterial-type flagellum assembly"/>
    <property type="evidence" value="ECO:0007669"/>
    <property type="project" value="InterPro"/>
</dbReference>
<sequence>MRSTFHSLEVARRGLVTQQTALQTVGHNIANANTPGYTRQRVNFVQTEPYPPVSMNRPQIPGQTGTGVEAGSIQRVRESFLDIQYRGENNKLGYWESRADALQKMEEVMNEPSETGLSTTLDRFWQSFQDLAVNPTNAGARSVVRQRGLAVSETFRFLSDSLSSVQGDLKNEMNVTEKQVNALSQQINNINKQIGEIEPHGYLANDLYDERDRLVDELSQLVNIKTTTVGSSGNPSSIAEGKFTIDMVDESGRKIGTLVDATNLKVNNFSLEYRQDTGLVDGYKLGDTSFGIGSMQASGKLRGLIDSYGFMEGNNEKGLYPDMLNHLDTVAFEFAQEINRVHESGWSISSMETGEHTAFKFFEFENTDISADNKKDAAKLFTVSADIVQSLDNIAASGYNKGIITTGEFHGYNGVGNVSIFVQSSVDAAGVQQFTYTVYDAAQSPKQELKTSGDFASLEELGQGLSEEFTDEDGNPSVDFNLDKVRLEDVSKGNFITVDIPKVGQVGGRVGDGSNAVALAEVKARSFQLNGVSTTFQNYYESVIGGLAVDAQEANRLSHNSETLRLSVDQRRQSVSGVSLDEEMTSMIQYQHAYNASARMITLTDELLDKIINGMGIGGR</sequence>
<evidence type="ECO:0000256" key="7">
    <source>
        <dbReference type="SAM" id="Coils"/>
    </source>
</evidence>
<evidence type="ECO:0000313" key="12">
    <source>
        <dbReference type="Proteomes" id="UP000324517"/>
    </source>
</evidence>
<reference evidence="11 12" key="1">
    <citation type="submission" date="2019-08" db="EMBL/GenBank/DDBJ databases">
        <title>Bacillus genomes from the desert of Cuatro Cienegas, Coahuila.</title>
        <authorList>
            <person name="Olmedo-Alvarez G."/>
        </authorList>
    </citation>
    <scope>NUCLEOTIDE SEQUENCE [LARGE SCALE GENOMIC DNA]</scope>
    <source>
        <strain evidence="11 12">CH98b_3T</strain>
    </source>
</reference>
<keyword evidence="7" id="KW-0175">Coiled coil</keyword>
<dbReference type="OrthoDB" id="9802553at2"/>
<comment type="caution">
    <text evidence="11">The sequence shown here is derived from an EMBL/GenBank/DDBJ whole genome shotgun (WGS) entry which is preliminary data.</text>
</comment>
<evidence type="ECO:0000256" key="5">
    <source>
        <dbReference type="ARBA" id="ARBA00022525"/>
    </source>
</evidence>
<feature type="domain" description="Flagellar hook-associated protein FlgK helical" evidence="10">
    <location>
        <begin position="102"/>
        <end position="350"/>
    </location>
</feature>
<dbReference type="InterPro" id="IPR002371">
    <property type="entry name" value="FlgK"/>
</dbReference>
<dbReference type="EMBL" id="VTET01000004">
    <property type="protein sequence ID" value="TYS72351.1"/>
    <property type="molecule type" value="Genomic_DNA"/>
</dbReference>
<protein>
    <recommendedName>
        <fullName evidence="4">Flagellar hook-associated protein 1</fullName>
    </recommendedName>
</protein>
<evidence type="ECO:0000259" key="8">
    <source>
        <dbReference type="Pfam" id="PF00460"/>
    </source>
</evidence>
<keyword evidence="6" id="KW-0975">Bacterial flagellum</keyword>
<feature type="domain" description="Flagellar basal body rod protein N-terminal" evidence="8">
    <location>
        <begin position="8"/>
        <end position="38"/>
    </location>
</feature>
<keyword evidence="11" id="KW-0969">Cilium</keyword>
<accession>A0A5D4TBT1</accession>
<evidence type="ECO:0000256" key="4">
    <source>
        <dbReference type="ARBA" id="ARBA00016244"/>
    </source>
</evidence>
<keyword evidence="5" id="KW-0964">Secreted</keyword>
<proteinExistence type="inferred from homology"/>